<comment type="caution">
    <text evidence="14">The sequence shown here is derived from an EMBL/GenBank/DDBJ whole genome shotgun (WGS) entry which is preliminary data.</text>
</comment>
<sequence length="1173" mass="136416">MKKILTALIFLVSITCFAQQKYQSLLWEITGNDLEKPSYLYGTMHVSKKVAFRLDDVFYKALNESECIALESDPITWPGFNYDMMINEIAFYNNYQNEFYTNLFKLTHPEEMAIRASVRMDNGAVNAYLYRKSNASDNFEEETYLDMFIYQAGKKNGKEIYGLEDLAESRYLTTKAAYNANKKDLDPWIQKLYAKENPYLIQENLYRDRNLDLLDSIGAGVNTKFYRENMLFIRNENMVNSLVELMPSKSVFAGVGAAHLPGDKGMINMLRQRGYKVKALTSEQTDFSKAEKTKLDSLFVAPKLKMHKTPDGFLGLNTYDKLREFSYAGQKYYLDPDMTNGAYLTVTRISRFMYLPNEKDNITLKDIDDLLYEDIPGDIIKKEELAEPYPGLSIVNKTKKGEFQKYHIYQTPLEIIIVKFAGRSDFVLHHEAKIFNSITIKKPSSLSKVFVSPNKKFSVDFPEYYITSNMSNSGKKLLEGYKDDGYYFLEEVALHDLDYIEEDSFEAKYFHHALYKNYKLKEAEGGFKKGIYKTYESRAVLDSTSGKNLHLKTVVKDGSYYLLGYVGTNETEKTDFFKSFKFNKTNYTGFEKVVDTSLHFSVNTNAKAPIPNPYGYGSYNNNDEKDYEEKTKSTTYSTKANEQILISRQKFHDLQMFHNVDSLWKDLERNINFSTRFYKPEKRFNIANRSKSKLEDVHYYNFTYTDSASAKQVMVKNILKEGVLFQLKTLIDSISGPSKFVTEFYDSFTPIDTLMGKDVLKDKTKQFFEALRANDSIVLESYGLVKFKKHNSKDIVSVLKDFEFEKDRMDIKSHLIGKLVEIDLKNNLDFIKQLYYDSYSDPQIQSSILEGLFDSNKKENYDLALDLMERDLPLGGIGGIFYNYYGKDSLQLKASLYPKILQYSTISEYKQPLYDLLARVKDSGYIKTKTYNKYKNQLINDGKIEVKRSLSNSGYGYGSYSDDLSTYINLIFPYRKERTAQDFFEKMLNVDEKLALVKYYVLLSKNKENIPDQLKEKLIEDEENLYLLLEKLDEAKLHKKIKSLNISQQQFAKSKLLAHSNYEKEKDSISFLLKRDFVTDKGKNAVMYFFKIDKDDEYSGKSEVLHYISFIKPKDPKQLVVDYYSISQNYGTTVDETKELEEQYEEIINLAIYKDRKRVTPSARGGYNGYYDY</sequence>
<evidence type="ECO:0000256" key="12">
    <source>
        <dbReference type="ARBA" id="ARBA00023180"/>
    </source>
</evidence>
<reference evidence="14 15" key="1">
    <citation type="submission" date="2019-11" db="EMBL/GenBank/DDBJ databases">
        <title>Winogradskyella ouciana sp. nov., isolated from the hadal seawater of the Mariana Trench.</title>
        <authorList>
            <person name="Liu R."/>
        </authorList>
    </citation>
    <scope>NUCLEOTIDE SEQUENCE [LARGE SCALE GENOMIC DNA]</scope>
    <source>
        <strain evidence="14 15">ZXX205</strain>
    </source>
</reference>
<evidence type="ECO:0000256" key="2">
    <source>
        <dbReference type="ARBA" id="ARBA00001941"/>
    </source>
</evidence>
<dbReference type="RefSeq" id="WP_155087958.1">
    <property type="nucleotide sequence ID" value="NZ_WJYA01000004.1"/>
</dbReference>
<dbReference type="AlphaFoldDB" id="A0A7K1G9Y6"/>
<dbReference type="CDD" id="cd14789">
    <property type="entry name" value="Tiki"/>
    <property type="match status" value="1"/>
</dbReference>
<evidence type="ECO:0000256" key="1">
    <source>
        <dbReference type="ARBA" id="ARBA00001936"/>
    </source>
</evidence>
<dbReference type="Pfam" id="PF01963">
    <property type="entry name" value="TraB_PrgY_gumN"/>
    <property type="match status" value="1"/>
</dbReference>
<feature type="signal peptide" evidence="13">
    <location>
        <begin position="1"/>
        <end position="18"/>
    </location>
</feature>
<gene>
    <name evidence="14" type="ORF">F1003_04145</name>
</gene>
<keyword evidence="11" id="KW-0472">Membrane</keyword>
<proteinExistence type="predicted"/>
<dbReference type="Proteomes" id="UP000447545">
    <property type="component" value="Unassembled WGS sequence"/>
</dbReference>
<evidence type="ECO:0000313" key="14">
    <source>
        <dbReference type="EMBL" id="MTE26116.1"/>
    </source>
</evidence>
<evidence type="ECO:0000256" key="9">
    <source>
        <dbReference type="ARBA" id="ARBA00022989"/>
    </source>
</evidence>
<dbReference type="EMBL" id="WJYA01000004">
    <property type="protein sequence ID" value="MTE26116.1"/>
    <property type="molecule type" value="Genomic_DNA"/>
</dbReference>
<protein>
    <submittedName>
        <fullName evidence="14">TraB/GumN family protein</fullName>
    </submittedName>
</protein>
<dbReference type="GO" id="GO:0030178">
    <property type="term" value="P:negative regulation of Wnt signaling pathway"/>
    <property type="evidence" value="ECO:0007669"/>
    <property type="project" value="InterPro"/>
</dbReference>
<comment type="cofactor">
    <cofactor evidence="2">
        <name>Co(2+)</name>
        <dbReference type="ChEBI" id="CHEBI:48828"/>
    </cofactor>
</comment>
<organism evidence="14 15">
    <name type="scientific">Winogradskyella ouciana</name>
    <dbReference type="NCBI Taxonomy" id="2608631"/>
    <lineage>
        <taxon>Bacteria</taxon>
        <taxon>Pseudomonadati</taxon>
        <taxon>Bacteroidota</taxon>
        <taxon>Flavobacteriia</taxon>
        <taxon>Flavobacteriales</taxon>
        <taxon>Flavobacteriaceae</taxon>
        <taxon>Winogradskyella</taxon>
    </lineage>
</organism>
<keyword evidence="8" id="KW-0378">Hydrolase</keyword>
<evidence type="ECO:0000256" key="13">
    <source>
        <dbReference type="SAM" id="SignalP"/>
    </source>
</evidence>
<accession>A0A7K1G9Y6</accession>
<dbReference type="InterPro" id="IPR002816">
    <property type="entry name" value="TraB/PrgY/GumN_fam"/>
</dbReference>
<dbReference type="GO" id="GO:0046872">
    <property type="term" value="F:metal ion binding"/>
    <property type="evidence" value="ECO:0007669"/>
    <property type="project" value="UniProtKB-KW"/>
</dbReference>
<keyword evidence="5" id="KW-0812">Transmembrane</keyword>
<evidence type="ECO:0000256" key="10">
    <source>
        <dbReference type="ARBA" id="ARBA00023049"/>
    </source>
</evidence>
<feature type="chain" id="PRO_5029635856" evidence="13">
    <location>
        <begin position="19"/>
        <end position="1173"/>
    </location>
</feature>
<evidence type="ECO:0000256" key="5">
    <source>
        <dbReference type="ARBA" id="ARBA00022692"/>
    </source>
</evidence>
<keyword evidence="4" id="KW-0645">Protease</keyword>
<dbReference type="GO" id="GO:0004222">
    <property type="term" value="F:metalloendopeptidase activity"/>
    <property type="evidence" value="ECO:0007669"/>
    <property type="project" value="TreeGrafter"/>
</dbReference>
<evidence type="ECO:0000256" key="4">
    <source>
        <dbReference type="ARBA" id="ARBA00022670"/>
    </source>
</evidence>
<keyword evidence="6" id="KW-0479">Metal-binding</keyword>
<keyword evidence="7 13" id="KW-0732">Signal</keyword>
<evidence type="ECO:0000313" key="15">
    <source>
        <dbReference type="Proteomes" id="UP000447545"/>
    </source>
</evidence>
<dbReference type="GO" id="GO:0006508">
    <property type="term" value="P:proteolysis"/>
    <property type="evidence" value="ECO:0007669"/>
    <property type="project" value="UniProtKB-KW"/>
</dbReference>
<dbReference type="PANTHER" id="PTHR31120:SF6">
    <property type="entry name" value="METALLOPROTEASE TIKI HOMOLOG"/>
    <property type="match status" value="1"/>
</dbReference>
<comment type="subcellular location">
    <subcellularLocation>
        <location evidence="3">Membrane</location>
        <topology evidence="3">Single-pass type I membrane protein</topology>
    </subcellularLocation>
</comment>
<name>A0A7K1G9Y6_9FLAO</name>
<evidence type="ECO:0000256" key="8">
    <source>
        <dbReference type="ARBA" id="ARBA00022801"/>
    </source>
</evidence>
<dbReference type="InterPro" id="IPR040230">
    <property type="entry name" value="TIKI1/2-like"/>
</dbReference>
<evidence type="ECO:0000256" key="3">
    <source>
        <dbReference type="ARBA" id="ARBA00004479"/>
    </source>
</evidence>
<keyword evidence="15" id="KW-1185">Reference proteome</keyword>
<evidence type="ECO:0000256" key="7">
    <source>
        <dbReference type="ARBA" id="ARBA00022729"/>
    </source>
</evidence>
<dbReference type="PANTHER" id="PTHR31120">
    <property type="entry name" value="METALLOPROTEASE TIKI"/>
    <property type="match status" value="1"/>
</dbReference>
<comment type="cofactor">
    <cofactor evidence="1">
        <name>Mn(2+)</name>
        <dbReference type="ChEBI" id="CHEBI:29035"/>
    </cofactor>
</comment>
<keyword evidence="12" id="KW-0325">Glycoprotein</keyword>
<evidence type="ECO:0000256" key="6">
    <source>
        <dbReference type="ARBA" id="ARBA00022723"/>
    </source>
</evidence>
<keyword evidence="10" id="KW-0482">Metalloprotease</keyword>
<keyword evidence="9" id="KW-1133">Transmembrane helix</keyword>
<evidence type="ECO:0000256" key="11">
    <source>
        <dbReference type="ARBA" id="ARBA00023136"/>
    </source>
</evidence>
<dbReference type="GO" id="GO:0016020">
    <property type="term" value="C:membrane"/>
    <property type="evidence" value="ECO:0007669"/>
    <property type="project" value="UniProtKB-SubCell"/>
</dbReference>